<sequence>MLLGKVWLSYAHGCEPLFLITRQRPRSTSLGQLSVLLCSVLKRHMRAILHGNACIDFSILIGVNC</sequence>
<evidence type="ECO:0000313" key="1">
    <source>
        <dbReference type="EMBL" id="MBW85936.1"/>
    </source>
</evidence>
<reference evidence="1" key="1">
    <citation type="submission" date="2018-02" db="EMBL/GenBank/DDBJ databases">
        <title>Rhizophora mucronata_Transcriptome.</title>
        <authorList>
            <person name="Meera S.P."/>
            <person name="Sreeshan A."/>
            <person name="Augustine A."/>
        </authorList>
    </citation>
    <scope>NUCLEOTIDE SEQUENCE</scope>
    <source>
        <tissue evidence="1">Leaf</tissue>
    </source>
</reference>
<proteinExistence type="predicted"/>
<dbReference type="AlphaFoldDB" id="A0A2P2IXI1"/>
<organism evidence="1">
    <name type="scientific">Rhizophora mucronata</name>
    <name type="common">Asiatic mangrove</name>
    <dbReference type="NCBI Taxonomy" id="61149"/>
    <lineage>
        <taxon>Eukaryota</taxon>
        <taxon>Viridiplantae</taxon>
        <taxon>Streptophyta</taxon>
        <taxon>Embryophyta</taxon>
        <taxon>Tracheophyta</taxon>
        <taxon>Spermatophyta</taxon>
        <taxon>Magnoliopsida</taxon>
        <taxon>eudicotyledons</taxon>
        <taxon>Gunneridae</taxon>
        <taxon>Pentapetalae</taxon>
        <taxon>rosids</taxon>
        <taxon>fabids</taxon>
        <taxon>Malpighiales</taxon>
        <taxon>Rhizophoraceae</taxon>
        <taxon>Rhizophora</taxon>
    </lineage>
</organism>
<name>A0A2P2IXI1_RHIMU</name>
<protein>
    <submittedName>
        <fullName evidence="1">Uncharacterized protein</fullName>
    </submittedName>
</protein>
<dbReference type="EMBL" id="GGEC01005453">
    <property type="protein sequence ID" value="MBW85936.1"/>
    <property type="molecule type" value="Transcribed_RNA"/>
</dbReference>
<accession>A0A2P2IXI1</accession>